<dbReference type="GeneID" id="87636883"/>
<proteinExistence type="predicted"/>
<evidence type="ECO:0000313" key="3">
    <source>
        <dbReference type="Proteomes" id="UP000509345"/>
    </source>
</evidence>
<gene>
    <name evidence="2" type="ORF">HUT09_37155</name>
</gene>
<reference evidence="2 3" key="1">
    <citation type="submission" date="2020-06" db="EMBL/GenBank/DDBJ databases">
        <title>Genome mining for natural products.</title>
        <authorList>
            <person name="Zhang B."/>
            <person name="Shi J."/>
            <person name="Ge H."/>
        </authorList>
    </citation>
    <scope>NUCLEOTIDE SEQUENCE [LARGE SCALE GENOMIC DNA]</scope>
    <source>
        <strain evidence="2 3">NA06532</strain>
        <plasmid evidence="2 3">unnamed2</plasmid>
    </source>
</reference>
<evidence type="ECO:0000313" key="2">
    <source>
        <dbReference type="EMBL" id="QKW48163.1"/>
    </source>
</evidence>
<organism evidence="2 3">
    <name type="scientific">Streptomyces microflavus</name>
    <name type="common">Streptomyces lipmanii</name>
    <dbReference type="NCBI Taxonomy" id="1919"/>
    <lineage>
        <taxon>Bacteria</taxon>
        <taxon>Bacillati</taxon>
        <taxon>Actinomycetota</taxon>
        <taxon>Actinomycetes</taxon>
        <taxon>Kitasatosporales</taxon>
        <taxon>Streptomycetaceae</taxon>
        <taxon>Streptomyces</taxon>
    </lineage>
</organism>
<name>A0A7H8N1H2_STRMI</name>
<feature type="region of interest" description="Disordered" evidence="1">
    <location>
        <begin position="63"/>
        <end position="84"/>
    </location>
</feature>
<dbReference type="RefSeq" id="WP_176146001.1">
    <property type="nucleotide sequence ID" value="NZ_CP054928.1"/>
</dbReference>
<keyword evidence="2" id="KW-0614">Plasmid</keyword>
<protein>
    <submittedName>
        <fullName evidence="2">Uncharacterized protein</fullName>
    </submittedName>
</protein>
<geneLocation type="plasmid" evidence="2 3">
    <name>unnamed2</name>
</geneLocation>
<sequence length="84" mass="9103">MAASTNLVPASVTAVAGLATAIAGAPWWGVVICLVLTLTATSVQNLFPQDSPDRLTWWTDHRTHRHLRHTHNNGTGTGRRTNHP</sequence>
<evidence type="ECO:0000256" key="1">
    <source>
        <dbReference type="SAM" id="MobiDB-lite"/>
    </source>
</evidence>
<accession>A0A7H8N1H2</accession>
<dbReference type="AlphaFoldDB" id="A0A7H8N1H2"/>
<dbReference type="EMBL" id="CP054928">
    <property type="protein sequence ID" value="QKW48163.1"/>
    <property type="molecule type" value="Genomic_DNA"/>
</dbReference>
<dbReference type="Proteomes" id="UP000509345">
    <property type="component" value="Plasmid unnamed2"/>
</dbReference>